<dbReference type="Proteomes" id="UP000229342">
    <property type="component" value="Unassembled WGS sequence"/>
</dbReference>
<comment type="caution">
    <text evidence="2">The sequence shown here is derived from an EMBL/GenBank/DDBJ whole genome shotgun (WGS) entry which is preliminary data.</text>
</comment>
<sequence length="962" mass="109466">MSQTPLQFARDITAKVNDAWLSGEYLEKVTPTTKQLLTYWFDERYSENRDLNFHEGQKQAILNIIYLHEVMKVKNIFEAYERLAPDLLLESANGLSEIAKDKYNHPKYAVKMATGTGKTWVLSATLIWQYLNAKHEQGNYSKNFLVVAPGLIVYERLLDAFLGKEREGGDGRDFETSDIFHSQDLFLPEGYRDEIFGFFKSSVVKKEEIGSKVTGDGLVAVTNWHLLAGVEETQEEVTEAPGDIDPTQVIKDILPARPGTSAGNDLNVLDNSYGQGKELAFLRDLPDLVVFNDEAQWLAQTGKEEKRWQQALDYIASAEAKRFIQIDFSATPYLQKGQSKIFFPHIIVDFDLKTAITKGLVKMITLEKRKEWAAMSELSFKAERDEAGNVVGLSEGQRTMLRAGLEKLSILAKDFERIAPEKNKHPKMMVVCEDTEVAGKVGKFLLAEGLGKDDVLEIHSNKKGEVTKDEWAELKGRLFHIDKHASPKVIVSVLMLREGFDVNNICVIVPLRSAQAPILLEQTIGRGLRQMWRESEFQDMKAENRKRVLVEKTGPNNYFDILSIIEHPAFLQFYKEFIEDGMIGIDATDITGGTDVVGDIISVPLRDGYEKYDFVFPVIVSEAEEVIKDKKLSVEDLMPFDKASFDQLKKMVPKGEQFFSEEMTKGTRFGDYSIHGGIMSATSYNDFVSRLVNRVSVLISEPVSKRHLKEQTRFPVIQVKMPELAGLVDEYIRKSLFNQEIDPFVDDNWRLLMVSLVTDHVIRELSSAILKLHETETVSEPEVIKRKVSEVTSLRMRETFSIPTSKTIYERTPYPSRNGGLEKGFAEYADADSGVEAFVKLLVDKHYFVRFRYLKDDGMMAQYHPDFFVKCSNGKIYIVETKAQDQISHPNVQKKQISALNWIDRVNRLPATMRSNATWEYVIVGDTFFKDWRNKGASIEEMLEFAKLRSKASSQPGKLFGE</sequence>
<dbReference type="AlphaFoldDB" id="A0A2H0KD21"/>
<name>A0A2H0KD21_9BACT</name>
<dbReference type="PANTHER" id="PTHR47396:SF1">
    <property type="entry name" value="ATP-DEPENDENT HELICASE IRC3-RELATED"/>
    <property type="match status" value="1"/>
</dbReference>
<dbReference type="PANTHER" id="PTHR47396">
    <property type="entry name" value="TYPE I RESTRICTION ENZYME ECOKI R PROTEIN"/>
    <property type="match status" value="1"/>
</dbReference>
<dbReference type="GO" id="GO:0004519">
    <property type="term" value="F:endonuclease activity"/>
    <property type="evidence" value="ECO:0007669"/>
    <property type="project" value="UniProtKB-KW"/>
</dbReference>
<dbReference type="InterPro" id="IPR006935">
    <property type="entry name" value="Helicase/UvrB_N"/>
</dbReference>
<dbReference type="Pfam" id="PF04851">
    <property type="entry name" value="ResIII"/>
    <property type="match status" value="1"/>
</dbReference>
<dbReference type="SUPFAM" id="SSF52540">
    <property type="entry name" value="P-loop containing nucleoside triphosphate hydrolases"/>
    <property type="match status" value="2"/>
</dbReference>
<reference evidence="2 3" key="1">
    <citation type="submission" date="2017-09" db="EMBL/GenBank/DDBJ databases">
        <title>Depth-based differentiation of microbial function through sediment-hosted aquifers and enrichment of novel symbionts in the deep terrestrial subsurface.</title>
        <authorList>
            <person name="Probst A.J."/>
            <person name="Ladd B."/>
            <person name="Jarett J.K."/>
            <person name="Geller-Mcgrath D.E."/>
            <person name="Sieber C.M."/>
            <person name="Emerson J.B."/>
            <person name="Anantharaman K."/>
            <person name="Thomas B.C."/>
            <person name="Malmstrom R."/>
            <person name="Stieglmeier M."/>
            <person name="Klingl A."/>
            <person name="Woyke T."/>
            <person name="Ryan C.M."/>
            <person name="Banfield J.F."/>
        </authorList>
    </citation>
    <scope>NUCLEOTIDE SEQUENCE [LARGE SCALE GENOMIC DNA]</scope>
    <source>
        <strain evidence="2">CG11_big_fil_rev_8_21_14_0_20_46_11</strain>
    </source>
</reference>
<dbReference type="InterPro" id="IPR050742">
    <property type="entry name" value="Helicase_Restrict-Modif_Enz"/>
</dbReference>
<protein>
    <submittedName>
        <fullName evidence="2">Restriction endonuclease subunit R</fullName>
    </submittedName>
</protein>
<dbReference type="GO" id="GO:0016787">
    <property type="term" value="F:hydrolase activity"/>
    <property type="evidence" value="ECO:0007669"/>
    <property type="project" value="InterPro"/>
</dbReference>
<dbReference type="Gene3D" id="3.40.50.300">
    <property type="entry name" value="P-loop containing nucleotide triphosphate hydrolases"/>
    <property type="match status" value="1"/>
</dbReference>
<dbReference type="GO" id="GO:0005524">
    <property type="term" value="F:ATP binding"/>
    <property type="evidence" value="ECO:0007669"/>
    <property type="project" value="InterPro"/>
</dbReference>
<proteinExistence type="predicted"/>
<dbReference type="GO" id="GO:0003677">
    <property type="term" value="F:DNA binding"/>
    <property type="evidence" value="ECO:0007669"/>
    <property type="project" value="InterPro"/>
</dbReference>
<accession>A0A2H0KD21</accession>
<organism evidence="2 3">
    <name type="scientific">Candidatus Taylorbacteria bacterium CG11_big_fil_rev_8_21_14_0_20_46_11</name>
    <dbReference type="NCBI Taxonomy" id="1975025"/>
    <lineage>
        <taxon>Bacteria</taxon>
        <taxon>Candidatus Tayloriibacteriota</taxon>
    </lineage>
</organism>
<dbReference type="GO" id="GO:0005829">
    <property type="term" value="C:cytosol"/>
    <property type="evidence" value="ECO:0007669"/>
    <property type="project" value="TreeGrafter"/>
</dbReference>
<dbReference type="EMBL" id="PCVG01000008">
    <property type="protein sequence ID" value="PIQ69152.1"/>
    <property type="molecule type" value="Genomic_DNA"/>
</dbReference>
<feature type="domain" description="Helicase/UvrB N-terminal" evidence="1">
    <location>
        <begin position="53"/>
        <end position="332"/>
    </location>
</feature>
<keyword evidence="2" id="KW-0540">Nuclease</keyword>
<gene>
    <name evidence="2" type="ORF">COV91_00325</name>
</gene>
<keyword evidence="2" id="KW-0255">Endonuclease</keyword>
<dbReference type="InterPro" id="IPR027417">
    <property type="entry name" value="P-loop_NTPase"/>
</dbReference>
<evidence type="ECO:0000313" key="2">
    <source>
        <dbReference type="EMBL" id="PIQ69152.1"/>
    </source>
</evidence>
<evidence type="ECO:0000259" key="1">
    <source>
        <dbReference type="Pfam" id="PF04851"/>
    </source>
</evidence>
<evidence type="ECO:0000313" key="3">
    <source>
        <dbReference type="Proteomes" id="UP000229342"/>
    </source>
</evidence>
<keyword evidence="2" id="KW-0378">Hydrolase</keyword>